<evidence type="ECO:0000313" key="3">
    <source>
        <dbReference type="EMBL" id="GAF80921.1"/>
    </source>
</evidence>
<proteinExistence type="inferred from homology"/>
<evidence type="ECO:0000256" key="1">
    <source>
        <dbReference type="ARBA" id="ARBA00009235"/>
    </source>
</evidence>
<dbReference type="InterPro" id="IPR046348">
    <property type="entry name" value="SIS_dom_sf"/>
</dbReference>
<accession>X0T0K9</accession>
<dbReference type="GO" id="GO:1901135">
    <property type="term" value="P:carbohydrate derivative metabolic process"/>
    <property type="evidence" value="ECO:0007669"/>
    <property type="project" value="InterPro"/>
</dbReference>
<evidence type="ECO:0000259" key="2">
    <source>
        <dbReference type="PROSITE" id="PS51464"/>
    </source>
</evidence>
<dbReference type="GO" id="GO:0016853">
    <property type="term" value="F:isomerase activity"/>
    <property type="evidence" value="ECO:0007669"/>
    <property type="project" value="InterPro"/>
</dbReference>
<sequence length="198" mass="21740">MNNLDSNLIRERFLNTLLEIADQVKKNSDSIDASQVLKLIDLIIEVKSNNRRIFVYGAGRSGFIGRCLAQRLMHLGIKSCFISDAVTYRYTKEDLLILISGSGETTSPKAIAEEAKEIGGKLALFTGNPKSTIGMLSDLTIKVEGKSKDKAISQETLAPFTSLFDISTLSILDSIGASLMVLLEKTEKDIDERHASIE</sequence>
<dbReference type="PANTHER" id="PTHR43443:SF1">
    <property type="entry name" value="3-HEXULOSE-6-PHOSPHATE ISOMERASE"/>
    <property type="match status" value="1"/>
</dbReference>
<comment type="similarity">
    <text evidence="1">Belongs to the SIS family. PHI subfamily.</text>
</comment>
<dbReference type="AlphaFoldDB" id="X0T0K9"/>
<comment type="caution">
    <text evidence="3">The sequence shown here is derived from an EMBL/GenBank/DDBJ whole genome shotgun (WGS) entry which is preliminary data.</text>
</comment>
<dbReference type="Gene3D" id="3.40.50.10490">
    <property type="entry name" value="Glucose-6-phosphate isomerase like protein, domain 1"/>
    <property type="match status" value="1"/>
</dbReference>
<name>X0T0K9_9ZZZZ</name>
<reference evidence="3" key="1">
    <citation type="journal article" date="2014" name="Front. Microbiol.">
        <title>High frequency of phylogenetically diverse reductive dehalogenase-homologous genes in deep subseafloor sedimentary metagenomes.</title>
        <authorList>
            <person name="Kawai M."/>
            <person name="Futagami T."/>
            <person name="Toyoda A."/>
            <person name="Takaki Y."/>
            <person name="Nishi S."/>
            <person name="Hori S."/>
            <person name="Arai W."/>
            <person name="Tsubouchi T."/>
            <person name="Morono Y."/>
            <person name="Uchiyama I."/>
            <person name="Ito T."/>
            <person name="Fujiyama A."/>
            <person name="Inagaki F."/>
            <person name="Takami H."/>
        </authorList>
    </citation>
    <scope>NUCLEOTIDE SEQUENCE</scope>
    <source>
        <strain evidence="3">Expedition CK06-06</strain>
    </source>
</reference>
<gene>
    <name evidence="3" type="ORF">S01H1_06410</name>
</gene>
<dbReference type="PROSITE" id="PS51464">
    <property type="entry name" value="SIS"/>
    <property type="match status" value="1"/>
</dbReference>
<dbReference type="EMBL" id="BARS01003312">
    <property type="protein sequence ID" value="GAF80921.1"/>
    <property type="molecule type" value="Genomic_DNA"/>
</dbReference>
<protein>
    <recommendedName>
        <fullName evidence="2">SIS domain-containing protein</fullName>
    </recommendedName>
</protein>
<organism evidence="3">
    <name type="scientific">marine sediment metagenome</name>
    <dbReference type="NCBI Taxonomy" id="412755"/>
    <lineage>
        <taxon>unclassified sequences</taxon>
        <taxon>metagenomes</taxon>
        <taxon>ecological metagenomes</taxon>
    </lineage>
</organism>
<dbReference type="PANTHER" id="PTHR43443">
    <property type="entry name" value="3-HEXULOSE-6-PHOSPHATE ISOMERASE"/>
    <property type="match status" value="1"/>
</dbReference>
<dbReference type="GO" id="GO:0097367">
    <property type="term" value="F:carbohydrate derivative binding"/>
    <property type="evidence" value="ECO:0007669"/>
    <property type="project" value="InterPro"/>
</dbReference>
<dbReference type="Pfam" id="PF01380">
    <property type="entry name" value="SIS"/>
    <property type="match status" value="1"/>
</dbReference>
<dbReference type="InterPro" id="IPR017552">
    <property type="entry name" value="PHI/rmpB"/>
</dbReference>
<dbReference type="SUPFAM" id="SSF53697">
    <property type="entry name" value="SIS domain"/>
    <property type="match status" value="1"/>
</dbReference>
<feature type="domain" description="SIS" evidence="2">
    <location>
        <begin position="43"/>
        <end position="185"/>
    </location>
</feature>
<dbReference type="InterPro" id="IPR001347">
    <property type="entry name" value="SIS_dom"/>
</dbReference>